<accession>A0A0G0URY6</accession>
<gene>
    <name evidence="1" type="ORF">UU42_C0010G0029</name>
</gene>
<reference evidence="1 2" key="1">
    <citation type="journal article" date="2015" name="Nature">
        <title>rRNA introns, odd ribosomes, and small enigmatic genomes across a large radiation of phyla.</title>
        <authorList>
            <person name="Brown C.T."/>
            <person name="Hug L.A."/>
            <person name="Thomas B.C."/>
            <person name="Sharon I."/>
            <person name="Castelle C.J."/>
            <person name="Singh A."/>
            <person name="Wilkins M.J."/>
            <person name="Williams K.H."/>
            <person name="Banfield J.F."/>
        </authorList>
    </citation>
    <scope>NUCLEOTIDE SEQUENCE [LARGE SCALE GENOMIC DNA]</scope>
</reference>
<organism evidence="1 2">
    <name type="scientific">Candidatus Woesebacteria bacterium GW2011_GWA1_41_13b</name>
    <dbReference type="NCBI Taxonomy" id="1618555"/>
    <lineage>
        <taxon>Bacteria</taxon>
        <taxon>Candidatus Woeseibacteriota</taxon>
    </lineage>
</organism>
<evidence type="ECO:0000313" key="1">
    <source>
        <dbReference type="EMBL" id="KKR91534.1"/>
    </source>
</evidence>
<dbReference type="EMBL" id="LCAO01000010">
    <property type="protein sequence ID" value="KKR91534.1"/>
    <property type="molecule type" value="Genomic_DNA"/>
</dbReference>
<evidence type="ECO:0000313" key="2">
    <source>
        <dbReference type="Proteomes" id="UP000034676"/>
    </source>
</evidence>
<protein>
    <submittedName>
        <fullName evidence="1">Uncharacterized protein</fullName>
    </submittedName>
</protein>
<dbReference type="AlphaFoldDB" id="A0A0G0URY6"/>
<comment type="caution">
    <text evidence="1">The sequence shown here is derived from an EMBL/GenBank/DDBJ whole genome shotgun (WGS) entry which is preliminary data.</text>
</comment>
<proteinExistence type="predicted"/>
<name>A0A0G0URY6_9BACT</name>
<dbReference type="Proteomes" id="UP000034676">
    <property type="component" value="Unassembled WGS sequence"/>
</dbReference>
<sequence length="90" mass="10395">MTVIENGQIKPEGIEVTQLDAIRIVAPHVEVCKALFDDEIYKKYEQYLNDGSIEAIPRLDREGKNPKWVIWGHEDAMREVFAQLIPQNTE</sequence>